<reference evidence="2" key="1">
    <citation type="journal article" date="2021" name="Nat. Commun.">
        <title>Genomic analyses provide insights into spinach domestication and the genetic basis of agronomic traits.</title>
        <authorList>
            <person name="Cai X."/>
            <person name="Sun X."/>
            <person name="Xu C."/>
            <person name="Sun H."/>
            <person name="Wang X."/>
            <person name="Ge C."/>
            <person name="Zhang Z."/>
            <person name="Wang Q."/>
            <person name="Fei Z."/>
            <person name="Jiao C."/>
            <person name="Wang Q."/>
        </authorList>
    </citation>
    <scope>NUCLEOTIDE SEQUENCE [LARGE SCALE GENOMIC DNA]</scope>
    <source>
        <strain evidence="2">cv. Varoflay</strain>
    </source>
</reference>
<keyword evidence="1" id="KW-0472">Membrane</keyword>
<reference evidence="3" key="2">
    <citation type="submission" date="2025-08" db="UniProtKB">
        <authorList>
            <consortium name="RefSeq"/>
        </authorList>
    </citation>
    <scope>IDENTIFICATION</scope>
    <source>
        <tissue evidence="3">Leaf</tissue>
    </source>
</reference>
<keyword evidence="1" id="KW-1133">Transmembrane helix</keyword>
<feature type="transmembrane region" description="Helical" evidence="1">
    <location>
        <begin position="84"/>
        <end position="105"/>
    </location>
</feature>
<dbReference type="PANTHER" id="PTHR35718:SF1">
    <property type="entry name" value="EXPRESSED PROTEIN"/>
    <property type="match status" value="1"/>
</dbReference>
<proteinExistence type="predicted"/>
<name>A0ABM3R977_SPIOL</name>
<dbReference type="Proteomes" id="UP000813463">
    <property type="component" value="Chromosome 2"/>
</dbReference>
<dbReference type="PANTHER" id="PTHR35718">
    <property type="entry name" value="EXPRESSED PROTEIN"/>
    <property type="match status" value="1"/>
</dbReference>
<evidence type="ECO:0008006" key="4">
    <source>
        <dbReference type="Google" id="ProtNLM"/>
    </source>
</evidence>
<evidence type="ECO:0000313" key="3">
    <source>
        <dbReference type="RefSeq" id="XP_056692162.1"/>
    </source>
</evidence>
<dbReference type="RefSeq" id="XP_056692162.1">
    <property type="nucleotide sequence ID" value="XM_056836184.1"/>
</dbReference>
<accession>A0ABM3R977</accession>
<protein>
    <recommendedName>
        <fullName evidence="4">Malectin-like domain-containing protein</fullName>
    </recommendedName>
</protein>
<evidence type="ECO:0000256" key="1">
    <source>
        <dbReference type="SAM" id="Phobius"/>
    </source>
</evidence>
<evidence type="ECO:0000313" key="2">
    <source>
        <dbReference type="Proteomes" id="UP000813463"/>
    </source>
</evidence>
<keyword evidence="1" id="KW-0812">Transmembrane</keyword>
<keyword evidence="2" id="KW-1185">Reference proteome</keyword>
<gene>
    <name evidence="3" type="primary">LOC110797895</name>
</gene>
<organism evidence="2 3">
    <name type="scientific">Spinacia oleracea</name>
    <name type="common">Spinach</name>
    <dbReference type="NCBI Taxonomy" id="3562"/>
    <lineage>
        <taxon>Eukaryota</taxon>
        <taxon>Viridiplantae</taxon>
        <taxon>Streptophyta</taxon>
        <taxon>Embryophyta</taxon>
        <taxon>Tracheophyta</taxon>
        <taxon>Spermatophyta</taxon>
        <taxon>Magnoliopsida</taxon>
        <taxon>eudicotyledons</taxon>
        <taxon>Gunneridae</taxon>
        <taxon>Pentapetalae</taxon>
        <taxon>Caryophyllales</taxon>
        <taxon>Chenopodiaceae</taxon>
        <taxon>Chenopodioideae</taxon>
        <taxon>Anserineae</taxon>
        <taxon>Spinacia</taxon>
    </lineage>
</organism>
<sequence length="122" mass="13114">MKENGIYVIHVRAQERAPHGLAYQYPSALSPRAYDFFHPNAHRDSCTKSNCAPIPLAAQVHEAQSEAAAAAAAPRTTTLGAGMIAGPAFAAIIILCLAMGIYYVAKTRYTNLNRTKSVQPDV</sequence>
<dbReference type="GeneID" id="110797895"/>